<name>A0A1V2IGG3_9ACTN</name>
<evidence type="ECO:0000313" key="4">
    <source>
        <dbReference type="Proteomes" id="UP000188929"/>
    </source>
</evidence>
<reference evidence="4" key="1">
    <citation type="submission" date="2016-10" db="EMBL/GenBank/DDBJ databases">
        <title>Frankia sp. NRRL B-16386 Genome sequencing.</title>
        <authorList>
            <person name="Ghodhbane-Gtari F."/>
            <person name="Swanson E."/>
            <person name="Gueddou A."/>
            <person name="Hezbri K."/>
            <person name="Ktari K."/>
            <person name="Nouioui I."/>
            <person name="Morris K."/>
            <person name="Simpson S."/>
            <person name="Abebe-Akele F."/>
            <person name="Thomas K."/>
            <person name="Gtari M."/>
            <person name="Tisa L.S."/>
        </authorList>
    </citation>
    <scope>NUCLEOTIDE SEQUENCE [LARGE SCALE GENOMIC DNA]</scope>
    <source>
        <strain evidence="4">NRRL B-16386</strain>
    </source>
</reference>
<dbReference type="EMBL" id="MOMC01000013">
    <property type="protein sequence ID" value="ONH32135.1"/>
    <property type="molecule type" value="Genomic_DNA"/>
</dbReference>
<organism evidence="3 4">
    <name type="scientific">Pseudofrankia asymbiotica</name>
    <dbReference type="NCBI Taxonomy" id="1834516"/>
    <lineage>
        <taxon>Bacteria</taxon>
        <taxon>Bacillati</taxon>
        <taxon>Actinomycetota</taxon>
        <taxon>Actinomycetes</taxon>
        <taxon>Frankiales</taxon>
        <taxon>Frankiaceae</taxon>
        <taxon>Pseudofrankia</taxon>
    </lineage>
</organism>
<comment type="caution">
    <text evidence="3">The sequence shown here is derived from an EMBL/GenBank/DDBJ whole genome shotgun (WGS) entry which is preliminary data.</text>
</comment>
<accession>A0A1V2IGG3</accession>
<evidence type="ECO:0000256" key="2">
    <source>
        <dbReference type="SAM" id="Phobius"/>
    </source>
</evidence>
<feature type="compositionally biased region" description="Pro residues" evidence="1">
    <location>
        <begin position="486"/>
        <end position="500"/>
    </location>
</feature>
<protein>
    <recommendedName>
        <fullName evidence="5">DUF3558 domain-containing protein</fullName>
    </recommendedName>
</protein>
<feature type="region of interest" description="Disordered" evidence="1">
    <location>
        <begin position="1"/>
        <end position="34"/>
    </location>
</feature>
<dbReference type="RefSeq" id="WP_076814476.1">
    <property type="nucleotide sequence ID" value="NZ_MOMC01000013.1"/>
</dbReference>
<evidence type="ECO:0000256" key="1">
    <source>
        <dbReference type="SAM" id="MobiDB-lite"/>
    </source>
</evidence>
<dbReference type="OrthoDB" id="3359627at2"/>
<evidence type="ECO:0000313" key="3">
    <source>
        <dbReference type="EMBL" id="ONH32135.1"/>
    </source>
</evidence>
<dbReference type="AlphaFoldDB" id="A0A1V2IGG3"/>
<proteinExistence type="predicted"/>
<evidence type="ECO:0008006" key="5">
    <source>
        <dbReference type="Google" id="ProtNLM"/>
    </source>
</evidence>
<gene>
    <name evidence="3" type="ORF">BL253_06510</name>
</gene>
<sequence>MAGTDGPWRPDDQAGSPGWDHVGSARNPDDPDSPLTRLLAAVSGAARRLLARPGGRILVAVGAVVLLAGAGGAVWLATADPRPTGPSCDGAGVVCSRTARFAAQTNPDRAILDLSGAPAVAGAVGESYVTTRPVDALPPPPTGGRDECAGRAAWAASIGAAQADVSPVRLDVSARRDVPVQVLGFAVHIDSNRVDESEGALLTCTGAARPDQFSHPVHQLPQARALARASAALLDLARTTSELIRPRPDAATITVPPSPRTVEVAPGHTQSILVAGLAGGCDCRWRLEVTLVVDGERQVVTVGQDGARPGPAASNPGQPPFQTVSSTQLTPYRYLEGRWQPAELPLGASQPVCPLLSSTEIAAAFGRQAQASDPFFQIYAQESESVGASGRPAHAVSCAWQADPDRYGLGNLDVAVLELGDGEAARAEFEAQRAILGDERSLFGCYQGTAPVPVAGVGDDAARTPGRLIALAGKKVVHVELCSAPLPDPNRPLPSTPTPPSTASGVPGDPATLIRVAHAALAA</sequence>
<feature type="transmembrane region" description="Helical" evidence="2">
    <location>
        <begin position="57"/>
        <end position="78"/>
    </location>
</feature>
<keyword evidence="2" id="KW-0812">Transmembrane</keyword>
<keyword evidence="4" id="KW-1185">Reference proteome</keyword>
<feature type="region of interest" description="Disordered" evidence="1">
    <location>
        <begin position="304"/>
        <end position="325"/>
    </location>
</feature>
<keyword evidence="2" id="KW-1133">Transmembrane helix</keyword>
<dbReference type="Proteomes" id="UP000188929">
    <property type="component" value="Unassembled WGS sequence"/>
</dbReference>
<feature type="region of interest" description="Disordered" evidence="1">
    <location>
        <begin position="485"/>
        <end position="509"/>
    </location>
</feature>
<keyword evidence="2" id="KW-0472">Membrane</keyword>